<evidence type="ECO:0000259" key="8">
    <source>
        <dbReference type="Pfam" id="PF17785"/>
    </source>
</evidence>
<evidence type="ECO:0000313" key="9">
    <source>
        <dbReference type="EMBL" id="QDV07272.1"/>
    </source>
</evidence>
<comment type="similarity">
    <text evidence="6">Belongs to the methyltransferase superfamily. RlmI family.</text>
</comment>
<evidence type="ECO:0000259" key="7">
    <source>
        <dbReference type="Pfam" id="PF10672"/>
    </source>
</evidence>
<dbReference type="PANTHER" id="PTHR42873">
    <property type="entry name" value="RIBOSOMAL RNA LARGE SUBUNIT METHYLTRANSFERASE"/>
    <property type="match status" value="1"/>
</dbReference>
<evidence type="ECO:0000256" key="4">
    <source>
        <dbReference type="ARBA" id="ARBA00022679"/>
    </source>
</evidence>
<dbReference type="PANTHER" id="PTHR42873:SF1">
    <property type="entry name" value="S-ADENOSYLMETHIONINE-DEPENDENT METHYLTRANSFERASE DOMAIN-CONTAINING PROTEIN"/>
    <property type="match status" value="1"/>
</dbReference>
<dbReference type="InterPro" id="IPR015947">
    <property type="entry name" value="PUA-like_sf"/>
</dbReference>
<organism evidence="9 10">
    <name type="scientific">Saltatorellus ferox</name>
    <dbReference type="NCBI Taxonomy" id="2528018"/>
    <lineage>
        <taxon>Bacteria</taxon>
        <taxon>Pseudomonadati</taxon>
        <taxon>Planctomycetota</taxon>
        <taxon>Planctomycetia</taxon>
        <taxon>Planctomycetia incertae sedis</taxon>
        <taxon>Saltatorellus</taxon>
    </lineage>
</organism>
<dbReference type="GO" id="GO:0032259">
    <property type="term" value="P:methylation"/>
    <property type="evidence" value="ECO:0007669"/>
    <property type="project" value="UniProtKB-KW"/>
</dbReference>
<protein>
    <submittedName>
        <fullName evidence="9">Ribosomal RNA large subunit methyltransferase I</fullName>
        <ecNumber evidence="9">2.1.1.191</ecNumber>
    </submittedName>
</protein>
<comment type="subcellular location">
    <subcellularLocation>
        <location evidence="1">Cytoplasm</location>
    </subcellularLocation>
</comment>
<dbReference type="Gene3D" id="2.30.130.10">
    <property type="entry name" value="PUA domain"/>
    <property type="match status" value="1"/>
</dbReference>
<keyword evidence="10" id="KW-1185">Reference proteome</keyword>
<gene>
    <name evidence="9" type="primary">rlmI_1</name>
    <name evidence="9" type="ORF">Poly30_27920</name>
</gene>
<sequence>MSDYAQVHVALERLPQGPWIYARLMDDPNAGYGGGLAPDGSIVEVIDGEGRFCGHGLYNSTSDIRVRMLSRGRRTDLDRPREFLRRQIASALRLRRKLLRLDEVTDAYRVIHAEGDDLPGLIVDKLGDALVCQHHSLGFWNLRGDVEAVLRELFPGHAVLHRFARTARGAEGFPESDPGAEGDTVAPRYISEFGAKFLVHPGESHKTGWFCDQRDNRVKMASYVRGRDLLDLCCHAGGFAIPAMLGGARSVTAVDLDEEPLARAQEAARHNGVEIEFHHADAFDVLREVNQSRRRPGAVILDPHKLAKGKRDLEQAKSKYRDLNALGIGAVAPGGIVATFSCSGALDLPSFAGIVFQAARRAERDVRLIEVLGASADHPQRPDFGRSRYLKGLVLAVD</sequence>
<reference evidence="9 10" key="1">
    <citation type="submission" date="2019-02" db="EMBL/GenBank/DDBJ databases">
        <title>Deep-cultivation of Planctomycetes and their phenomic and genomic characterization uncovers novel biology.</title>
        <authorList>
            <person name="Wiegand S."/>
            <person name="Jogler M."/>
            <person name="Boedeker C."/>
            <person name="Pinto D."/>
            <person name="Vollmers J."/>
            <person name="Rivas-Marin E."/>
            <person name="Kohn T."/>
            <person name="Peeters S.H."/>
            <person name="Heuer A."/>
            <person name="Rast P."/>
            <person name="Oberbeckmann S."/>
            <person name="Bunk B."/>
            <person name="Jeske O."/>
            <person name="Meyerdierks A."/>
            <person name="Storesund J.E."/>
            <person name="Kallscheuer N."/>
            <person name="Luecker S."/>
            <person name="Lage O.M."/>
            <person name="Pohl T."/>
            <person name="Merkel B.J."/>
            <person name="Hornburger P."/>
            <person name="Mueller R.-W."/>
            <person name="Bruemmer F."/>
            <person name="Labrenz M."/>
            <person name="Spormann A.M."/>
            <person name="Op den Camp H."/>
            <person name="Overmann J."/>
            <person name="Amann R."/>
            <person name="Jetten M.S.M."/>
            <person name="Mascher T."/>
            <person name="Medema M.H."/>
            <person name="Devos D.P."/>
            <person name="Kaster A.-K."/>
            <person name="Ovreas L."/>
            <person name="Rohde M."/>
            <person name="Galperin M.Y."/>
            <person name="Jogler C."/>
        </authorList>
    </citation>
    <scope>NUCLEOTIDE SEQUENCE [LARGE SCALE GENOMIC DNA]</scope>
    <source>
        <strain evidence="9 10">Poly30</strain>
    </source>
</reference>
<dbReference type="GO" id="GO:0005737">
    <property type="term" value="C:cytoplasm"/>
    <property type="evidence" value="ECO:0007669"/>
    <property type="project" value="UniProtKB-SubCell"/>
</dbReference>
<dbReference type="Gene3D" id="3.30.750.80">
    <property type="entry name" value="RNA methyltransferase domain (HRMD) like"/>
    <property type="match status" value="1"/>
</dbReference>
<evidence type="ECO:0000256" key="6">
    <source>
        <dbReference type="ARBA" id="ARBA00038091"/>
    </source>
</evidence>
<keyword evidence="3 9" id="KW-0489">Methyltransferase</keyword>
<evidence type="ECO:0000256" key="2">
    <source>
        <dbReference type="ARBA" id="ARBA00022490"/>
    </source>
</evidence>
<dbReference type="InterPro" id="IPR036974">
    <property type="entry name" value="PUA_sf"/>
</dbReference>
<dbReference type="CDD" id="cd11572">
    <property type="entry name" value="RlmI_M_like"/>
    <property type="match status" value="1"/>
</dbReference>
<dbReference type="InterPro" id="IPR019614">
    <property type="entry name" value="SAM-dep_methyl-trfase"/>
</dbReference>
<dbReference type="Gene3D" id="3.40.50.150">
    <property type="entry name" value="Vaccinia Virus protein VP39"/>
    <property type="match status" value="1"/>
</dbReference>
<dbReference type="Pfam" id="PF10672">
    <property type="entry name" value="Methyltrans_SAM"/>
    <property type="match status" value="1"/>
</dbReference>
<dbReference type="SUPFAM" id="SSF88697">
    <property type="entry name" value="PUA domain-like"/>
    <property type="match status" value="1"/>
</dbReference>
<keyword evidence="4 9" id="KW-0808">Transferase</keyword>
<dbReference type="EC" id="2.1.1.191" evidence="9"/>
<dbReference type="GO" id="GO:0008168">
    <property type="term" value="F:methyltransferase activity"/>
    <property type="evidence" value="ECO:0007669"/>
    <property type="project" value="UniProtKB-KW"/>
</dbReference>
<dbReference type="InterPro" id="IPR029063">
    <property type="entry name" value="SAM-dependent_MTases_sf"/>
</dbReference>
<evidence type="ECO:0000256" key="5">
    <source>
        <dbReference type="ARBA" id="ARBA00022691"/>
    </source>
</evidence>
<evidence type="ECO:0000313" key="10">
    <source>
        <dbReference type="Proteomes" id="UP000320390"/>
    </source>
</evidence>
<feature type="domain" description="RlmI-like PUA" evidence="8">
    <location>
        <begin position="18"/>
        <end position="71"/>
    </location>
</feature>
<dbReference type="CDD" id="cd02440">
    <property type="entry name" value="AdoMet_MTases"/>
    <property type="match status" value="1"/>
</dbReference>
<keyword evidence="2" id="KW-0963">Cytoplasm</keyword>
<feature type="domain" description="S-adenosylmethionine-dependent methyltransferase" evidence="7">
    <location>
        <begin position="186"/>
        <end position="346"/>
    </location>
</feature>
<evidence type="ECO:0000256" key="3">
    <source>
        <dbReference type="ARBA" id="ARBA00022603"/>
    </source>
</evidence>
<evidence type="ECO:0000256" key="1">
    <source>
        <dbReference type="ARBA" id="ARBA00004496"/>
    </source>
</evidence>
<proteinExistence type="inferred from homology"/>
<dbReference type="GO" id="GO:0003723">
    <property type="term" value="F:RNA binding"/>
    <property type="evidence" value="ECO:0007669"/>
    <property type="project" value="InterPro"/>
</dbReference>
<dbReference type="EMBL" id="CP036434">
    <property type="protein sequence ID" value="QDV07272.1"/>
    <property type="molecule type" value="Genomic_DNA"/>
</dbReference>
<keyword evidence="5" id="KW-0949">S-adenosyl-L-methionine</keyword>
<dbReference type="RefSeq" id="WP_145198183.1">
    <property type="nucleotide sequence ID" value="NZ_CP036434.1"/>
</dbReference>
<accession>A0A518ET74</accession>
<dbReference type="AlphaFoldDB" id="A0A518ET74"/>
<dbReference type="Pfam" id="PF17785">
    <property type="entry name" value="PUA_3"/>
    <property type="match status" value="1"/>
</dbReference>
<dbReference type="Proteomes" id="UP000320390">
    <property type="component" value="Chromosome"/>
</dbReference>
<dbReference type="OrthoDB" id="9805492at2"/>
<dbReference type="InterPro" id="IPR041532">
    <property type="entry name" value="RlmI-like_PUA"/>
</dbReference>
<name>A0A518ET74_9BACT</name>
<dbReference type="SUPFAM" id="SSF53335">
    <property type="entry name" value="S-adenosyl-L-methionine-dependent methyltransferases"/>
    <property type="match status" value="1"/>
</dbReference>